<name>A0AAE4GBH9_9BURK</name>
<feature type="region of interest" description="Disordered" evidence="1">
    <location>
        <begin position="16"/>
        <end position="40"/>
    </location>
</feature>
<gene>
    <name evidence="2" type="ORF">RJN63_15895</name>
</gene>
<dbReference type="RefSeq" id="WP_279379820.1">
    <property type="nucleotide sequence ID" value="NZ_JAVLSM010000008.1"/>
</dbReference>
<evidence type="ECO:0000256" key="1">
    <source>
        <dbReference type="SAM" id="MobiDB-lite"/>
    </source>
</evidence>
<protein>
    <submittedName>
        <fullName evidence="2">Uncharacterized protein</fullName>
    </submittedName>
</protein>
<proteinExistence type="predicted"/>
<dbReference type="AlphaFoldDB" id="A0AAE4GBH9"/>
<dbReference type="EMBL" id="JAVRAA010000007">
    <property type="protein sequence ID" value="MDT0338326.1"/>
    <property type="molecule type" value="Genomic_DNA"/>
</dbReference>
<sequence>MAILLTGRRSGMVLPISGGTKMSAQKNAHSDKTLQYNGAL</sequence>
<reference evidence="2" key="1">
    <citation type="submission" date="2023-02" db="EMBL/GenBank/DDBJ databases">
        <title>Description of Herbaspirillum huttiense subsp. nephrolepsisexaltata and Herbaspirillum huttiense subsp. lycopersicon.</title>
        <authorList>
            <person name="Poudel M."/>
            <person name="Sharma A."/>
            <person name="Goss E."/>
            <person name="Tapia J.H."/>
            <person name="Harmon C.M."/>
            <person name="Jones J.B."/>
        </authorList>
    </citation>
    <scope>NUCLEOTIDE SEQUENCE</scope>
    <source>
        <strain evidence="2">NC40101</strain>
    </source>
</reference>
<evidence type="ECO:0000313" key="2">
    <source>
        <dbReference type="EMBL" id="MDT0338326.1"/>
    </source>
</evidence>
<accession>A0AAE4GBH9</accession>
<feature type="compositionally biased region" description="Polar residues" evidence="1">
    <location>
        <begin position="20"/>
        <end position="40"/>
    </location>
</feature>
<comment type="caution">
    <text evidence="2">The sequence shown here is derived from an EMBL/GenBank/DDBJ whole genome shotgun (WGS) entry which is preliminary data.</text>
</comment>
<organism evidence="2">
    <name type="scientific">Herbaspirillum huttiense subsp. nephrolepidis</name>
    <dbReference type="NCBI Taxonomy" id="3075126"/>
    <lineage>
        <taxon>Bacteria</taxon>
        <taxon>Pseudomonadati</taxon>
        <taxon>Pseudomonadota</taxon>
        <taxon>Betaproteobacteria</taxon>
        <taxon>Burkholderiales</taxon>
        <taxon>Oxalobacteraceae</taxon>
        <taxon>Herbaspirillum</taxon>
    </lineage>
</organism>